<keyword evidence="3 4" id="KW-0804">Transcription</keyword>
<evidence type="ECO:0000256" key="3">
    <source>
        <dbReference type="ARBA" id="ARBA00023163"/>
    </source>
</evidence>
<dbReference type="EMBL" id="DVAD01000001">
    <property type="protein sequence ID" value="HIJ99220.1"/>
    <property type="molecule type" value="Genomic_DNA"/>
</dbReference>
<evidence type="ECO:0000256" key="4">
    <source>
        <dbReference type="HAMAP-Rule" id="MF_01909"/>
    </source>
</evidence>
<comment type="caution">
    <text evidence="7">The sequence shown here is derived from an EMBL/GenBank/DDBJ whole genome shotgun (WGS) entry which is preliminary data.</text>
</comment>
<dbReference type="SMART" id="SM00531">
    <property type="entry name" value="TFIIE"/>
    <property type="match status" value="1"/>
</dbReference>
<feature type="domain" description="HTH TFE/IIEalpha-type" evidence="6">
    <location>
        <begin position="129"/>
        <end position="210"/>
    </location>
</feature>
<evidence type="ECO:0000259" key="6">
    <source>
        <dbReference type="PROSITE" id="PS51344"/>
    </source>
</evidence>
<keyword evidence="8" id="KW-1185">Reference proteome</keyword>
<sequence length="288" mass="33350">MARGIKTMRTRLKKIIKTSKRKNAIAVKSSKTLKSSSVKSPVKRMKVSPRKKSPSKTVKKTSSRKAILRKVSVKGAGPIRKISVKKIAVGTSKKIIVRKKKTEAEKAKIKVLAKKKLKKIRANRPDFLEDKKYNEFLLSVVGEEGIEVAENVSFEEISDVELAEGMDLKANIIRKYLYALYEVGVVTYRRHRSKTGWYTYYWKLHPERIDMALNEIAGKDINYYETELRQERENQFFTCKNREECGRVIFDHALETEFRCHKCEKKLEFTDNSNIIEGLEKDLARLKS</sequence>
<dbReference type="InterPro" id="IPR036390">
    <property type="entry name" value="WH_DNA-bd_sf"/>
</dbReference>
<evidence type="ECO:0000256" key="1">
    <source>
        <dbReference type="ARBA" id="ARBA00023015"/>
    </source>
</evidence>
<proteinExistence type="inferred from homology"/>
<dbReference type="InterPro" id="IPR036388">
    <property type="entry name" value="WH-like_DNA-bd_sf"/>
</dbReference>
<dbReference type="HAMAP" id="MF_01909">
    <property type="entry name" value="TFE_arch"/>
    <property type="match status" value="1"/>
</dbReference>
<organism evidence="7 8">
    <name type="scientific">Candidatus Undinarchaeum marinum</name>
    <dbReference type="NCBI Taxonomy" id="2756141"/>
    <lineage>
        <taxon>Archaea</taxon>
        <taxon>Candidatus Undinarchaeota</taxon>
        <taxon>Candidatus Undinarchaeia</taxon>
        <taxon>Candidatus Undinarchaeales</taxon>
        <taxon>Candidatus Undinarchaeaceae</taxon>
        <taxon>Candidatus Undinarchaeum</taxon>
    </lineage>
</organism>
<dbReference type="InterPro" id="IPR016481">
    <property type="entry name" value="TF_E_archaea"/>
</dbReference>
<name>A0A832V7T7_9ARCH</name>
<keyword evidence="2 4" id="KW-0238">DNA-binding</keyword>
<dbReference type="InterPro" id="IPR024550">
    <property type="entry name" value="TFIIEa/SarR/Rpc3_HTH_dom"/>
</dbReference>
<reference evidence="7 8" key="1">
    <citation type="journal article" name="Nat. Commun.">
        <title>Undinarchaeota illuminate DPANN phylogeny and the impact of gene transfer on archaeal evolution.</title>
        <authorList>
            <person name="Dombrowski N."/>
            <person name="Williams T.A."/>
            <person name="Sun J."/>
            <person name="Woodcroft B.J."/>
            <person name="Lee J.H."/>
            <person name="Minh B.Q."/>
            <person name="Rinke C."/>
            <person name="Spang A."/>
        </authorList>
    </citation>
    <scope>NUCLEOTIDE SEQUENCE [LARGE SCALE GENOMIC DNA]</scope>
    <source>
        <strain evidence="7">MAG_bin17</strain>
    </source>
</reference>
<dbReference type="Proteomes" id="UP000604391">
    <property type="component" value="Unassembled WGS sequence"/>
</dbReference>
<comment type="function">
    <text evidence="4">Transcription factor that plays a role in the activation of archaeal genes transcribed by RNA polymerase. Facilitates transcription initiation by enhancing TATA-box recognition by TATA-box-binding protein (Tbp), and transcription factor B (Tfb) and RNA polymerase recruitment. Not absolutely required for transcription in vitro, but particularly important in cases where Tbp or Tfb function is not optimal. It dynamically alters the nucleic acid-binding properties of RNA polymerases by stabilizing the initiation complex and destabilizing elongation complexes. Seems to translocate with the RNA polymerase following initiation and acts by binding to the non template strand of the transcription bubble in elongation complexes.</text>
</comment>
<protein>
    <recommendedName>
        <fullName evidence="4">Transcription factor E</fullName>
        <shortName evidence="4">TFE</shortName>
    </recommendedName>
    <alternativeName>
        <fullName evidence="4">TFIIE subunit alpha homolog</fullName>
    </alternativeName>
    <alternativeName>
        <fullName evidence="4">Transcription initiation factor TFIIE</fullName>
    </alternativeName>
</protein>
<dbReference type="InterPro" id="IPR002853">
    <property type="entry name" value="TFIIE_asu"/>
</dbReference>
<dbReference type="GO" id="GO:0003677">
    <property type="term" value="F:DNA binding"/>
    <property type="evidence" value="ECO:0007669"/>
    <property type="project" value="UniProtKB-KW"/>
</dbReference>
<keyword evidence="1 4" id="KW-0805">Transcription regulation</keyword>
<evidence type="ECO:0000256" key="5">
    <source>
        <dbReference type="SAM" id="MobiDB-lite"/>
    </source>
</evidence>
<dbReference type="GO" id="GO:0006355">
    <property type="term" value="P:regulation of DNA-templated transcription"/>
    <property type="evidence" value="ECO:0007669"/>
    <property type="project" value="InterPro"/>
</dbReference>
<dbReference type="SUPFAM" id="SSF46785">
    <property type="entry name" value="Winged helix' DNA-binding domain"/>
    <property type="match status" value="1"/>
</dbReference>
<dbReference type="Pfam" id="PF02002">
    <property type="entry name" value="TFIIE_alpha"/>
    <property type="match status" value="1"/>
</dbReference>
<comment type="subunit">
    <text evidence="4">Monomer. Interaction with RNA polymerase subunits RpoF and RpoE is necessary for Tfe stimulatory transcription activity. Able to interact with Tbp and RNA polymerase in the absence of DNA promoter. Interacts both with the preinitiation and elongation complexes.</text>
</comment>
<dbReference type="PROSITE" id="PS51344">
    <property type="entry name" value="HTH_TFE_IIE"/>
    <property type="match status" value="1"/>
</dbReference>
<dbReference type="InterPro" id="IPR017919">
    <property type="entry name" value="TFIIE/TFIIEa_HTH"/>
</dbReference>
<feature type="compositionally biased region" description="Low complexity" evidence="5">
    <location>
        <begin position="27"/>
        <end position="40"/>
    </location>
</feature>
<feature type="region of interest" description="Disordered" evidence="5">
    <location>
        <begin position="20"/>
        <end position="61"/>
    </location>
</feature>
<accession>A0A832V7T7</accession>
<comment type="domain">
    <text evidence="4">The winged helix domain is involved in binding to DNA in the preinitiation complex.</text>
</comment>
<dbReference type="AlphaFoldDB" id="A0A832V7T7"/>
<evidence type="ECO:0000256" key="2">
    <source>
        <dbReference type="ARBA" id="ARBA00023125"/>
    </source>
</evidence>
<evidence type="ECO:0000313" key="7">
    <source>
        <dbReference type="EMBL" id="HIJ99220.1"/>
    </source>
</evidence>
<evidence type="ECO:0000313" key="8">
    <source>
        <dbReference type="Proteomes" id="UP000604391"/>
    </source>
</evidence>
<dbReference type="GO" id="GO:0006367">
    <property type="term" value="P:transcription initiation at RNA polymerase II promoter"/>
    <property type="evidence" value="ECO:0007669"/>
    <property type="project" value="InterPro"/>
</dbReference>
<dbReference type="Gene3D" id="1.10.10.10">
    <property type="entry name" value="Winged helix-like DNA-binding domain superfamily/Winged helix DNA-binding domain"/>
    <property type="match status" value="1"/>
</dbReference>
<comment type="similarity">
    <text evidence="4">Belongs to the TFE family.</text>
</comment>
<gene>
    <name evidence="4" type="primary">tfe</name>
    <name evidence="7" type="ORF">H1011_00125</name>
</gene>
<feature type="compositionally biased region" description="Basic residues" evidence="5">
    <location>
        <begin position="41"/>
        <end position="61"/>
    </location>
</feature>